<organism evidence="5 6">
    <name type="scientific">Lasiodiplodia theobromae</name>
    <dbReference type="NCBI Taxonomy" id="45133"/>
    <lineage>
        <taxon>Eukaryota</taxon>
        <taxon>Fungi</taxon>
        <taxon>Dikarya</taxon>
        <taxon>Ascomycota</taxon>
        <taxon>Pezizomycotina</taxon>
        <taxon>Dothideomycetes</taxon>
        <taxon>Dothideomycetes incertae sedis</taxon>
        <taxon>Botryosphaeriales</taxon>
        <taxon>Botryosphaeriaceae</taxon>
        <taxon>Lasiodiplodia</taxon>
    </lineage>
</organism>
<evidence type="ECO:0000256" key="3">
    <source>
        <dbReference type="ARBA" id="ARBA00023180"/>
    </source>
</evidence>
<keyword evidence="2" id="KW-0732">Signal</keyword>
<dbReference type="SUPFAM" id="SSF52058">
    <property type="entry name" value="L domain-like"/>
    <property type="match status" value="2"/>
</dbReference>
<proteinExistence type="predicted"/>
<evidence type="ECO:0000256" key="1">
    <source>
        <dbReference type="ARBA" id="ARBA00004196"/>
    </source>
</evidence>
<keyword evidence="3" id="KW-0325">Glycoprotein</keyword>
<sequence>MIRPPGPHAMLKLVELANRAAAARANRLGGAETELSEGSSRAFHPRRLPSCAYFSLVSSSNFLTLAHPYIFTPVIPFIPEASSATPIDYHQIFARLSTIMFAKYALPVVAAAAGAQAASCSISATTTISTGATGLSSCSTFTGSIAIATDATTVSLDGVQKIDGDLIATNATALTSFSADSLEEVDTFHLDQLTVLGSLTFPKLTKVGAIEWSSLPALSELSFTSGVKEADTVNIQNTFLSSLDGIALKEVSTFFIANNKYLKDITVQFTSIKDALTLSANADDLQASFPNLEWAYNMTFRNVSTISTPSLASLNGSLGFYGDSIKSYEAANLTTVGGSLSFVGNGQLTNISLDALEKVSGGFQIADNPKLHNASFPALETVGGALDFSGNLTDVSLESLKDVRGAFNIQSESNIDDVCSHFKSLSGNSNVIKGKFQCAGSQSNPGGADTTPTGSSSSSKSTSTGAAGHLDVTNAAGLGAAGVLAAMLGFF</sequence>
<feature type="compositionally biased region" description="Low complexity" evidence="4">
    <location>
        <begin position="446"/>
        <end position="466"/>
    </location>
</feature>
<evidence type="ECO:0000313" key="6">
    <source>
        <dbReference type="Proteomes" id="UP000325902"/>
    </source>
</evidence>
<dbReference type="PANTHER" id="PTHR31018:SF3">
    <property type="entry name" value="RECEPTOR PROTEIN-TYROSINE KINASE"/>
    <property type="match status" value="1"/>
</dbReference>
<evidence type="ECO:0000256" key="4">
    <source>
        <dbReference type="SAM" id="MobiDB-lite"/>
    </source>
</evidence>
<protein>
    <submittedName>
        <fullName evidence="5">Protein ecm33</fullName>
    </submittedName>
</protein>
<dbReference type="OrthoDB" id="536881at2759"/>
<dbReference type="Pfam" id="PF12454">
    <property type="entry name" value="Ecm33"/>
    <property type="match status" value="1"/>
</dbReference>
<dbReference type="GO" id="GO:0031505">
    <property type="term" value="P:fungal-type cell wall organization"/>
    <property type="evidence" value="ECO:0007669"/>
    <property type="project" value="TreeGrafter"/>
</dbReference>
<evidence type="ECO:0000256" key="2">
    <source>
        <dbReference type="ARBA" id="ARBA00022729"/>
    </source>
</evidence>
<dbReference type="PANTHER" id="PTHR31018">
    <property type="entry name" value="SPORULATION-SPECIFIC PROTEIN-RELATED"/>
    <property type="match status" value="1"/>
</dbReference>
<comment type="caution">
    <text evidence="5">The sequence shown here is derived from an EMBL/GenBank/DDBJ whole genome shotgun (WGS) entry which is preliminary data.</text>
</comment>
<dbReference type="GO" id="GO:0009986">
    <property type="term" value="C:cell surface"/>
    <property type="evidence" value="ECO:0007669"/>
    <property type="project" value="TreeGrafter"/>
</dbReference>
<dbReference type="GO" id="GO:0009277">
    <property type="term" value="C:fungal-type cell wall"/>
    <property type="evidence" value="ECO:0007669"/>
    <property type="project" value="TreeGrafter"/>
</dbReference>
<gene>
    <name evidence="5" type="primary">ecm33_0</name>
    <name evidence="5" type="ORF">DBV05_g6258</name>
</gene>
<name>A0A5N5DCI0_9PEZI</name>
<evidence type="ECO:0000313" key="5">
    <source>
        <dbReference type="EMBL" id="KAB2575140.1"/>
    </source>
</evidence>
<accession>A0A5N5DCI0</accession>
<reference evidence="5 6" key="1">
    <citation type="journal article" date="2019" name="Sci. Rep.">
        <title>A multi-omics analysis of the grapevine pathogen Lasiodiplodia theobromae reveals that temperature affects the expression of virulence- and pathogenicity-related genes.</title>
        <authorList>
            <person name="Felix C."/>
            <person name="Meneses R."/>
            <person name="Goncalves M.F.M."/>
            <person name="Tilleman L."/>
            <person name="Duarte A.S."/>
            <person name="Jorrin-Novo J.V."/>
            <person name="Van de Peer Y."/>
            <person name="Deforce D."/>
            <person name="Van Nieuwerburgh F."/>
            <person name="Esteves A.C."/>
            <person name="Alves A."/>
        </authorList>
    </citation>
    <scope>NUCLEOTIDE SEQUENCE [LARGE SCALE GENOMIC DNA]</scope>
    <source>
        <strain evidence="5 6">LA-SOL3</strain>
    </source>
</reference>
<dbReference type="Proteomes" id="UP000325902">
    <property type="component" value="Unassembled WGS sequence"/>
</dbReference>
<dbReference type="AlphaFoldDB" id="A0A5N5DCI0"/>
<dbReference type="EMBL" id="VCHE01000036">
    <property type="protein sequence ID" value="KAB2575140.1"/>
    <property type="molecule type" value="Genomic_DNA"/>
</dbReference>
<dbReference type="GO" id="GO:0005886">
    <property type="term" value="C:plasma membrane"/>
    <property type="evidence" value="ECO:0007669"/>
    <property type="project" value="TreeGrafter"/>
</dbReference>
<comment type="subcellular location">
    <subcellularLocation>
        <location evidence="1">Cell envelope</location>
    </subcellularLocation>
</comment>
<dbReference type="InterPro" id="IPR051648">
    <property type="entry name" value="CWI-Assembly_Regulator"/>
</dbReference>
<keyword evidence="6" id="KW-1185">Reference proteome</keyword>
<feature type="region of interest" description="Disordered" evidence="4">
    <location>
        <begin position="441"/>
        <end position="466"/>
    </location>
</feature>